<comment type="caution">
    <text evidence="4">The sequence shown here is derived from an EMBL/GenBank/DDBJ whole genome shotgun (WGS) entry which is preliminary data.</text>
</comment>
<gene>
    <name evidence="4" type="primary">ACT</name>
    <name evidence="4" type="ORF">CR513_62493</name>
</gene>
<dbReference type="InterPro" id="IPR023213">
    <property type="entry name" value="CAT-like_dom_sf"/>
</dbReference>
<name>A0A371E088_MUCPR</name>
<accession>A0A371E088</accession>
<protein>
    <submittedName>
        <fullName evidence="4">Vinorine synthase</fullName>
    </submittedName>
</protein>
<dbReference type="SUPFAM" id="SSF52777">
    <property type="entry name" value="CoA-dependent acyltransferases"/>
    <property type="match status" value="1"/>
</dbReference>
<evidence type="ECO:0000256" key="3">
    <source>
        <dbReference type="ARBA" id="ARBA00023315"/>
    </source>
</evidence>
<comment type="similarity">
    <text evidence="1">Belongs to the plant acyltransferase family.</text>
</comment>
<evidence type="ECO:0000256" key="1">
    <source>
        <dbReference type="ARBA" id="ARBA00009861"/>
    </source>
</evidence>
<dbReference type="STRING" id="157652.A0A371E088"/>
<keyword evidence="5" id="KW-1185">Reference proteome</keyword>
<dbReference type="GO" id="GO:0016746">
    <property type="term" value="F:acyltransferase activity"/>
    <property type="evidence" value="ECO:0007669"/>
    <property type="project" value="UniProtKB-KW"/>
</dbReference>
<dbReference type="AlphaFoldDB" id="A0A371E088"/>
<dbReference type="Pfam" id="PF02458">
    <property type="entry name" value="Transferase"/>
    <property type="match status" value="2"/>
</dbReference>
<keyword evidence="2" id="KW-0808">Transferase</keyword>
<dbReference type="PANTHER" id="PTHR31623">
    <property type="entry name" value="F21J9.9"/>
    <property type="match status" value="1"/>
</dbReference>
<reference evidence="4" key="1">
    <citation type="submission" date="2018-05" db="EMBL/GenBank/DDBJ databases">
        <title>Draft genome of Mucuna pruriens seed.</title>
        <authorList>
            <person name="Nnadi N.E."/>
            <person name="Vos R."/>
            <person name="Hasami M.H."/>
            <person name="Devisetty U.K."/>
            <person name="Aguiy J.C."/>
        </authorList>
    </citation>
    <scope>NUCLEOTIDE SEQUENCE [LARGE SCALE GENOMIC DNA]</scope>
    <source>
        <strain evidence="4">JCA_2017</strain>
    </source>
</reference>
<keyword evidence="3" id="KW-0012">Acyltransferase</keyword>
<evidence type="ECO:0000256" key="2">
    <source>
        <dbReference type="ARBA" id="ARBA00022679"/>
    </source>
</evidence>
<organism evidence="4 5">
    <name type="scientific">Mucuna pruriens</name>
    <name type="common">Velvet bean</name>
    <name type="synonym">Dolichos pruriens</name>
    <dbReference type="NCBI Taxonomy" id="157652"/>
    <lineage>
        <taxon>Eukaryota</taxon>
        <taxon>Viridiplantae</taxon>
        <taxon>Streptophyta</taxon>
        <taxon>Embryophyta</taxon>
        <taxon>Tracheophyta</taxon>
        <taxon>Spermatophyta</taxon>
        <taxon>Magnoliopsida</taxon>
        <taxon>eudicotyledons</taxon>
        <taxon>Gunneridae</taxon>
        <taxon>Pentapetalae</taxon>
        <taxon>rosids</taxon>
        <taxon>fabids</taxon>
        <taxon>Fabales</taxon>
        <taxon>Fabaceae</taxon>
        <taxon>Papilionoideae</taxon>
        <taxon>50 kb inversion clade</taxon>
        <taxon>NPAAA clade</taxon>
        <taxon>indigoferoid/millettioid clade</taxon>
        <taxon>Phaseoleae</taxon>
        <taxon>Mucuna</taxon>
    </lineage>
</organism>
<dbReference type="Proteomes" id="UP000257109">
    <property type="component" value="Unassembled WGS sequence"/>
</dbReference>
<evidence type="ECO:0000313" key="4">
    <source>
        <dbReference type="EMBL" id="RDX58204.1"/>
    </source>
</evidence>
<dbReference type="OrthoDB" id="671439at2759"/>
<dbReference type="PANTHER" id="PTHR31623:SF46">
    <property type="entry name" value="VINORINE SYNTHASE-LIKE"/>
    <property type="match status" value="1"/>
</dbReference>
<dbReference type="Gene3D" id="3.30.559.10">
    <property type="entry name" value="Chloramphenicol acetyltransferase-like domain"/>
    <property type="match status" value="2"/>
</dbReference>
<feature type="non-terminal residue" evidence="4">
    <location>
        <position position="1"/>
    </location>
</feature>
<proteinExistence type="inferred from homology"/>
<sequence>MKVEVEVVSKELVKPSSPTANHLRRYNLSLLDHLTPQLNNSMVYFFAANNGSDQFINITENASNHLKKSLSQALTHYYPLAGRLEDKAFIECNDEGVPYLEARVMCKLHDVVESPVPSEVAKLLPFAMDDIVDTPLGVQLNVFDCGGIAIGVCMSHKVADAMSYFVFIQRWASIARGLGEACDHEGIKTHFVSATLFPPRDMPWYDPNKIITKPNTVSKIFVFDASVIDGLKEKYAEKMCMQKPPSRIEALSTFIWTRFMASTLDSSKGLLKKFIKKSFKIYLGLSHRWTGSTSTQIAASESPRFYVVAHTVNLRSRMDPPLPAHAFGNYYRAVKVFLSLDYEGDCYELVKKLREEIRKIDSDYILKLQEGYEYLNSLREDLRRFENIKGEIVPFTFTSLCRLPVYDADFGWGKPIWACPPAWKIKNVVVFTDTKLGGGIEAHISMMEADMVRFQNDKEILQHSSTKS</sequence>
<dbReference type="EMBL" id="QJKJ01017729">
    <property type="protein sequence ID" value="RDX58204.1"/>
    <property type="molecule type" value="Genomic_DNA"/>
</dbReference>
<evidence type="ECO:0000313" key="5">
    <source>
        <dbReference type="Proteomes" id="UP000257109"/>
    </source>
</evidence>